<dbReference type="EMBL" id="KV919027">
    <property type="protein sequence ID" value="OSX72994.1"/>
    <property type="molecule type" value="Genomic_DNA"/>
</dbReference>
<keyword evidence="3" id="KW-0732">Signal</keyword>
<keyword evidence="2" id="KW-0378">Hydrolase</keyword>
<protein>
    <recommendedName>
        <fullName evidence="4">Phospholipase/carboxylesterase/thioesterase domain-containing protein</fullName>
    </recommendedName>
</protein>
<gene>
    <name evidence="5" type="ORF">BU14_0389s0017</name>
</gene>
<dbReference type="PANTHER" id="PTHR10655">
    <property type="entry name" value="LYSOPHOSPHOLIPASE-RELATED"/>
    <property type="match status" value="1"/>
</dbReference>
<dbReference type="GO" id="GO:0016787">
    <property type="term" value="F:hydrolase activity"/>
    <property type="evidence" value="ECO:0007669"/>
    <property type="project" value="UniProtKB-KW"/>
</dbReference>
<evidence type="ECO:0000256" key="3">
    <source>
        <dbReference type="SAM" id="SignalP"/>
    </source>
</evidence>
<dbReference type="Pfam" id="PF02230">
    <property type="entry name" value="Abhydrolase_2"/>
    <property type="match status" value="1"/>
</dbReference>
<dbReference type="Proteomes" id="UP000218209">
    <property type="component" value="Unassembled WGS sequence"/>
</dbReference>
<reference evidence="5 6" key="1">
    <citation type="submission" date="2017-03" db="EMBL/GenBank/DDBJ databases">
        <title>WGS assembly of Porphyra umbilicalis.</title>
        <authorList>
            <person name="Brawley S.H."/>
            <person name="Blouin N.A."/>
            <person name="Ficko-Blean E."/>
            <person name="Wheeler G.L."/>
            <person name="Lohr M."/>
            <person name="Goodson H.V."/>
            <person name="Jenkins J.W."/>
            <person name="Blaby-Haas C.E."/>
            <person name="Helliwell K.E."/>
            <person name="Chan C."/>
            <person name="Marriage T."/>
            <person name="Bhattacharya D."/>
            <person name="Klein A.S."/>
            <person name="Badis Y."/>
            <person name="Brodie J."/>
            <person name="Cao Y."/>
            <person name="Collen J."/>
            <person name="Dittami S.M."/>
            <person name="Gachon C.M."/>
            <person name="Green B.R."/>
            <person name="Karpowicz S."/>
            <person name="Kim J.W."/>
            <person name="Kudahl U."/>
            <person name="Lin S."/>
            <person name="Michel G."/>
            <person name="Mittag M."/>
            <person name="Olson B.J."/>
            <person name="Pangilinan J."/>
            <person name="Peng Y."/>
            <person name="Qiu H."/>
            <person name="Shu S."/>
            <person name="Singer J.T."/>
            <person name="Smith A.G."/>
            <person name="Sprecher B.N."/>
            <person name="Wagner V."/>
            <person name="Wang W."/>
            <person name="Wang Z.-Y."/>
            <person name="Yan J."/>
            <person name="Yarish C."/>
            <person name="Zoeuner-Riek S."/>
            <person name="Zhuang Y."/>
            <person name="Zou Y."/>
            <person name="Lindquist E.A."/>
            <person name="Grimwood J."/>
            <person name="Barry K."/>
            <person name="Rokhsar D.S."/>
            <person name="Schmutz J."/>
            <person name="Stiller J.W."/>
            <person name="Grossman A.R."/>
            <person name="Prochnik S.E."/>
        </authorList>
    </citation>
    <scope>NUCLEOTIDE SEQUENCE [LARGE SCALE GENOMIC DNA]</scope>
    <source>
        <strain evidence="5">4086291</strain>
    </source>
</reference>
<organism evidence="5 6">
    <name type="scientific">Porphyra umbilicalis</name>
    <name type="common">Purple laver</name>
    <name type="synonym">Red alga</name>
    <dbReference type="NCBI Taxonomy" id="2786"/>
    <lineage>
        <taxon>Eukaryota</taxon>
        <taxon>Rhodophyta</taxon>
        <taxon>Bangiophyceae</taxon>
        <taxon>Bangiales</taxon>
        <taxon>Bangiaceae</taxon>
        <taxon>Porphyra</taxon>
    </lineage>
</organism>
<dbReference type="InterPro" id="IPR050565">
    <property type="entry name" value="LYPA1-2/EST-like"/>
</dbReference>
<evidence type="ECO:0000313" key="6">
    <source>
        <dbReference type="Proteomes" id="UP000218209"/>
    </source>
</evidence>
<dbReference type="InterPro" id="IPR003140">
    <property type="entry name" value="PLipase/COase/thioEstase"/>
</dbReference>
<dbReference type="InterPro" id="IPR029058">
    <property type="entry name" value="AB_hydrolase_fold"/>
</dbReference>
<dbReference type="PANTHER" id="PTHR10655:SF17">
    <property type="entry name" value="LYSOPHOSPHOLIPASE-LIKE PROTEIN 1"/>
    <property type="match status" value="1"/>
</dbReference>
<dbReference type="AlphaFoldDB" id="A0A1X6NWK4"/>
<accession>A0A1X6NWK4</accession>
<evidence type="ECO:0000256" key="2">
    <source>
        <dbReference type="ARBA" id="ARBA00022801"/>
    </source>
</evidence>
<keyword evidence="6" id="KW-1185">Reference proteome</keyword>
<feature type="chain" id="PRO_5012100811" description="Phospholipase/carboxylesterase/thioesterase domain-containing protein" evidence="3">
    <location>
        <begin position="26"/>
        <end position="357"/>
    </location>
</feature>
<feature type="signal peptide" evidence="3">
    <location>
        <begin position="1"/>
        <end position="25"/>
    </location>
</feature>
<comment type="similarity">
    <text evidence="1">Belongs to the AB hydrolase superfamily. AB hydrolase 2 family.</text>
</comment>
<proteinExistence type="inferred from homology"/>
<evidence type="ECO:0000259" key="4">
    <source>
        <dbReference type="Pfam" id="PF02230"/>
    </source>
</evidence>
<name>A0A1X6NWK4_PORUM</name>
<evidence type="ECO:0000313" key="5">
    <source>
        <dbReference type="EMBL" id="OSX72994.1"/>
    </source>
</evidence>
<dbReference type="Gene3D" id="3.40.50.1820">
    <property type="entry name" value="alpha/beta hydrolase"/>
    <property type="match status" value="1"/>
</dbReference>
<dbReference type="SUPFAM" id="SSF53474">
    <property type="entry name" value="alpha/beta-Hydrolases"/>
    <property type="match status" value="1"/>
</dbReference>
<evidence type="ECO:0000256" key="1">
    <source>
        <dbReference type="ARBA" id="ARBA00006499"/>
    </source>
</evidence>
<sequence>MASATVAALLLASVLVAAAPAAARAGEPYVFPPTPPSPYPMEREAFLSAPALRALLATNTTWNDSTGVLTPDEVPLATPFTCGARAPGTDHMVRCDASPPLGGIVLEPPCAATASIIFLHGRTEGPWIYQTLLHTLLRSAPTAFASVRWVFPLAPRYTSTVSPSHPPNFHLWFDLTPVFDEAIGRGVADAATTVAGFEEALVDADATNDALGLFFTTRRVEAIVAAERRALPAGGKVVLFGHSAGAAAASHVAAVSRVHLDGVVAAQGYLPGAPALLRLSGVLSRTRRRYRVELVAGGADQIGRPALVDASARLLRRVLRGSTDVHYTLLPGATHFSMLTPGRDADAVVDVLRRYLE</sequence>
<feature type="domain" description="Phospholipase/carboxylesterase/thioesterase" evidence="4">
    <location>
        <begin position="106"/>
        <end position="317"/>
    </location>
</feature>